<keyword evidence="5" id="KW-0560">Oxidoreductase</keyword>
<dbReference type="Gene3D" id="1.10.630.10">
    <property type="entry name" value="Cytochrome P450"/>
    <property type="match status" value="1"/>
</dbReference>
<dbReference type="InterPro" id="IPR017972">
    <property type="entry name" value="Cyt_P450_CS"/>
</dbReference>
<dbReference type="AlphaFoldDB" id="A0A9R0ILW8"/>
<keyword evidence="4 5" id="KW-0349">Heme</keyword>
<dbReference type="GO" id="GO:0016705">
    <property type="term" value="F:oxidoreductase activity, acting on paired donors, with incorporation or reduction of molecular oxygen"/>
    <property type="evidence" value="ECO:0007669"/>
    <property type="project" value="InterPro"/>
</dbReference>
<dbReference type="GO" id="GO:0005506">
    <property type="term" value="F:iron ion binding"/>
    <property type="evidence" value="ECO:0007669"/>
    <property type="project" value="InterPro"/>
</dbReference>
<keyword evidence="2 4" id="KW-0479">Metal-binding</keyword>
<dbReference type="KEGG" id="soe:110791338"/>
<evidence type="ECO:0000256" key="3">
    <source>
        <dbReference type="ARBA" id="ARBA00023004"/>
    </source>
</evidence>
<evidence type="ECO:0000256" key="4">
    <source>
        <dbReference type="PIRSR" id="PIRSR602401-1"/>
    </source>
</evidence>
<evidence type="ECO:0000256" key="2">
    <source>
        <dbReference type="ARBA" id="ARBA00022723"/>
    </source>
</evidence>
<evidence type="ECO:0000256" key="5">
    <source>
        <dbReference type="RuleBase" id="RU000461"/>
    </source>
</evidence>
<protein>
    <submittedName>
        <fullName evidence="8">Cytochrome P450 71A1</fullName>
    </submittedName>
</protein>
<reference evidence="8" key="2">
    <citation type="submission" date="2025-08" db="UniProtKB">
        <authorList>
            <consortium name="RefSeq"/>
        </authorList>
    </citation>
    <scope>IDENTIFICATION</scope>
    <source>
        <tissue evidence="8">Leaf</tissue>
    </source>
</reference>
<dbReference type="InterPro" id="IPR001128">
    <property type="entry name" value="Cyt_P450"/>
</dbReference>
<gene>
    <name evidence="8" type="primary">LOC110791338</name>
</gene>
<evidence type="ECO:0000313" key="8">
    <source>
        <dbReference type="RefSeq" id="XP_021851781.2"/>
    </source>
</evidence>
<proteinExistence type="inferred from homology"/>
<dbReference type="CDD" id="cd11072">
    <property type="entry name" value="CYP71-like"/>
    <property type="match status" value="1"/>
</dbReference>
<keyword evidence="6" id="KW-1133">Transmembrane helix</keyword>
<keyword evidence="5" id="KW-0503">Monooxygenase</keyword>
<dbReference type="PRINTS" id="PR00463">
    <property type="entry name" value="EP450I"/>
</dbReference>
<dbReference type="GeneID" id="110791338"/>
<feature type="binding site" description="axial binding residue" evidence="4">
    <location>
        <position position="468"/>
    </location>
    <ligand>
        <name>heme</name>
        <dbReference type="ChEBI" id="CHEBI:30413"/>
    </ligand>
    <ligandPart>
        <name>Fe</name>
        <dbReference type="ChEBI" id="CHEBI:18248"/>
    </ligandPart>
</feature>
<comment type="cofactor">
    <cofactor evidence="4">
        <name>heme</name>
        <dbReference type="ChEBI" id="CHEBI:30413"/>
    </cofactor>
</comment>
<comment type="similarity">
    <text evidence="1 5">Belongs to the cytochrome P450 family.</text>
</comment>
<dbReference type="PANTHER" id="PTHR47955:SF15">
    <property type="entry name" value="CYTOCHROME P450 71A2-LIKE"/>
    <property type="match status" value="1"/>
</dbReference>
<dbReference type="InterPro" id="IPR002401">
    <property type="entry name" value="Cyt_P450_E_grp-I"/>
</dbReference>
<accession>A0A9R0ILW8</accession>
<name>A0A9R0ILW8_SPIOL</name>
<keyword evidence="3 4" id="KW-0408">Iron</keyword>
<dbReference type="GO" id="GO:0004497">
    <property type="term" value="F:monooxygenase activity"/>
    <property type="evidence" value="ECO:0007669"/>
    <property type="project" value="UniProtKB-KW"/>
</dbReference>
<evidence type="ECO:0000313" key="7">
    <source>
        <dbReference type="Proteomes" id="UP000813463"/>
    </source>
</evidence>
<dbReference type="PANTHER" id="PTHR47955">
    <property type="entry name" value="CYTOCHROME P450 FAMILY 71 PROTEIN"/>
    <property type="match status" value="1"/>
</dbReference>
<keyword evidence="6" id="KW-0472">Membrane</keyword>
<keyword evidence="7" id="KW-1185">Reference proteome</keyword>
<organism evidence="7 8">
    <name type="scientific">Spinacia oleracea</name>
    <name type="common">Spinach</name>
    <dbReference type="NCBI Taxonomy" id="3562"/>
    <lineage>
        <taxon>Eukaryota</taxon>
        <taxon>Viridiplantae</taxon>
        <taxon>Streptophyta</taxon>
        <taxon>Embryophyta</taxon>
        <taxon>Tracheophyta</taxon>
        <taxon>Spermatophyta</taxon>
        <taxon>Magnoliopsida</taxon>
        <taxon>eudicotyledons</taxon>
        <taxon>Gunneridae</taxon>
        <taxon>Pentapetalae</taxon>
        <taxon>Caryophyllales</taxon>
        <taxon>Chenopodiaceae</taxon>
        <taxon>Chenopodioideae</taxon>
        <taxon>Anserineae</taxon>
        <taxon>Spinacia</taxon>
    </lineage>
</organism>
<dbReference type="PRINTS" id="PR00385">
    <property type="entry name" value="P450"/>
</dbReference>
<evidence type="ECO:0000256" key="1">
    <source>
        <dbReference type="ARBA" id="ARBA00010617"/>
    </source>
</evidence>
<sequence length="525" mass="60217">MQITNMSFPLFFLWFIIIVFSILVYKRLVLLSKCKAKLHLPPTPATLPIIGNLHQLGRLPHRSLQSLSNKYGDLMLLYFGNRATLIVSSPKVAEEIMKTREHLFLDRPKLRFIDTIFYQGNDVGFSSYGDNWRYMKSICVMELLSNKRVESFRSIREEEVARLIKEIKLSSNNIGSSSAFNLSEISSALFKGLICRTALGRKYDDRESGKEDIYGMFKELADVMGEVSVGDYIPFLAWIDTFTGLENRVANVHKQFDAFIEQIVQDHEIRFNNTDDDDDDDDKDAAHGNNNVQDFVDVLLKIQRENPQQLSRDNIKGVILDILGAGTDTSTTLLGWAMTELLRHPKKMKKLQEEVRDIVKTKTKTKTRVTESELANINYLKAVIKETLRLHPPVPLSGYRESSQHVKIDKYEIRAKTQVIVNAWAIQRDPRFWEDPENFHPERFLNNSIDFRGQHFQFIPFGAGRRGCPGVSLGIITIQLVLASLVYQFNWSLPNGETTLDTAERWGVSVRRRTPLILVATPYLN</sequence>
<dbReference type="SUPFAM" id="SSF48264">
    <property type="entry name" value="Cytochrome P450"/>
    <property type="match status" value="1"/>
</dbReference>
<dbReference type="GO" id="GO:0020037">
    <property type="term" value="F:heme binding"/>
    <property type="evidence" value="ECO:0007669"/>
    <property type="project" value="InterPro"/>
</dbReference>
<dbReference type="PROSITE" id="PS00086">
    <property type="entry name" value="CYTOCHROME_P450"/>
    <property type="match status" value="1"/>
</dbReference>
<reference evidence="7" key="1">
    <citation type="journal article" date="2021" name="Nat. Commun.">
        <title>Genomic analyses provide insights into spinach domestication and the genetic basis of agronomic traits.</title>
        <authorList>
            <person name="Cai X."/>
            <person name="Sun X."/>
            <person name="Xu C."/>
            <person name="Sun H."/>
            <person name="Wang X."/>
            <person name="Ge C."/>
            <person name="Zhang Z."/>
            <person name="Wang Q."/>
            <person name="Fei Z."/>
            <person name="Jiao C."/>
            <person name="Wang Q."/>
        </authorList>
    </citation>
    <scope>NUCLEOTIDE SEQUENCE [LARGE SCALE GENOMIC DNA]</scope>
    <source>
        <strain evidence="7">cv. Varoflay</strain>
    </source>
</reference>
<evidence type="ECO:0000256" key="6">
    <source>
        <dbReference type="SAM" id="Phobius"/>
    </source>
</evidence>
<feature type="transmembrane region" description="Helical" evidence="6">
    <location>
        <begin position="6"/>
        <end position="25"/>
    </location>
</feature>
<dbReference type="Proteomes" id="UP000813463">
    <property type="component" value="Chromosome 3"/>
</dbReference>
<dbReference type="Pfam" id="PF00067">
    <property type="entry name" value="p450"/>
    <property type="match status" value="1"/>
</dbReference>
<dbReference type="InterPro" id="IPR036396">
    <property type="entry name" value="Cyt_P450_sf"/>
</dbReference>
<dbReference type="RefSeq" id="XP_021851781.2">
    <property type="nucleotide sequence ID" value="XM_021996089.2"/>
</dbReference>
<keyword evidence="6" id="KW-0812">Transmembrane</keyword>